<evidence type="ECO:0000259" key="7">
    <source>
        <dbReference type="Pfam" id="PF12708"/>
    </source>
</evidence>
<proteinExistence type="inferred from homology"/>
<organism evidence="8 9">
    <name type="scientific">Ereboglobus luteus</name>
    <dbReference type="NCBI Taxonomy" id="1796921"/>
    <lineage>
        <taxon>Bacteria</taxon>
        <taxon>Pseudomonadati</taxon>
        <taxon>Verrucomicrobiota</taxon>
        <taxon>Opitutia</taxon>
        <taxon>Opitutales</taxon>
        <taxon>Opitutaceae</taxon>
        <taxon>Ereboglobus</taxon>
    </lineage>
</organism>
<protein>
    <recommendedName>
        <fullName evidence="7">Rhamnogalacturonase A/B/Epimerase-like pectate lyase domain-containing protein</fullName>
    </recommendedName>
</protein>
<dbReference type="Proteomes" id="UP000244896">
    <property type="component" value="Chromosome"/>
</dbReference>
<dbReference type="PROSITE" id="PS00502">
    <property type="entry name" value="POLYGALACTURONASE"/>
    <property type="match status" value="1"/>
</dbReference>
<dbReference type="GO" id="GO:0005975">
    <property type="term" value="P:carbohydrate metabolic process"/>
    <property type="evidence" value="ECO:0007669"/>
    <property type="project" value="InterPro"/>
</dbReference>
<dbReference type="GO" id="GO:0004650">
    <property type="term" value="F:polygalacturonase activity"/>
    <property type="evidence" value="ECO:0007669"/>
    <property type="project" value="InterPro"/>
</dbReference>
<keyword evidence="6" id="KW-0732">Signal</keyword>
<dbReference type="InterPro" id="IPR011050">
    <property type="entry name" value="Pectin_lyase_fold/virulence"/>
</dbReference>
<evidence type="ECO:0000313" key="9">
    <source>
        <dbReference type="Proteomes" id="UP000244896"/>
    </source>
</evidence>
<dbReference type="Pfam" id="PF00295">
    <property type="entry name" value="Glyco_hydro_28"/>
    <property type="match status" value="1"/>
</dbReference>
<keyword evidence="2 4" id="KW-0378">Hydrolase</keyword>
<keyword evidence="9" id="KW-1185">Reference proteome</keyword>
<dbReference type="SUPFAM" id="SSF51126">
    <property type="entry name" value="Pectin lyase-like"/>
    <property type="match status" value="1"/>
</dbReference>
<dbReference type="PANTHER" id="PTHR31339:SF9">
    <property type="entry name" value="PLASMIN AND FIBRONECTIN-BINDING PROTEIN A"/>
    <property type="match status" value="1"/>
</dbReference>
<feature type="domain" description="Rhamnogalacturonase A/B/Epimerase-like pectate lyase" evidence="7">
    <location>
        <begin position="34"/>
        <end position="87"/>
    </location>
</feature>
<dbReference type="InterPro" id="IPR012334">
    <property type="entry name" value="Pectin_lyas_fold"/>
</dbReference>
<dbReference type="InterPro" id="IPR006626">
    <property type="entry name" value="PbH1"/>
</dbReference>
<evidence type="ECO:0000256" key="1">
    <source>
        <dbReference type="ARBA" id="ARBA00008834"/>
    </source>
</evidence>
<dbReference type="OrthoDB" id="9795222at2"/>
<dbReference type="EMBL" id="CP023004">
    <property type="protein sequence ID" value="AWI08752.1"/>
    <property type="molecule type" value="Genomic_DNA"/>
</dbReference>
<dbReference type="PANTHER" id="PTHR31339">
    <property type="entry name" value="PECTIN LYASE-RELATED"/>
    <property type="match status" value="1"/>
</dbReference>
<evidence type="ECO:0000256" key="5">
    <source>
        <dbReference type="SAM" id="MobiDB-lite"/>
    </source>
</evidence>
<feature type="signal peptide" evidence="6">
    <location>
        <begin position="1"/>
        <end position="25"/>
    </location>
</feature>
<dbReference type="AlphaFoldDB" id="A0A2U8E2J6"/>
<dbReference type="Gene3D" id="2.160.20.10">
    <property type="entry name" value="Single-stranded right-handed beta-helix, Pectin lyase-like"/>
    <property type="match status" value="1"/>
</dbReference>
<evidence type="ECO:0000256" key="2">
    <source>
        <dbReference type="ARBA" id="ARBA00022801"/>
    </source>
</evidence>
<keyword evidence="3 4" id="KW-0326">Glycosidase</keyword>
<dbReference type="SMART" id="SM00710">
    <property type="entry name" value="PbH1"/>
    <property type="match status" value="6"/>
</dbReference>
<dbReference type="InterPro" id="IPR024535">
    <property type="entry name" value="RHGA/B-epi-like_pectate_lyase"/>
</dbReference>
<name>A0A2U8E2J6_9BACT</name>
<evidence type="ECO:0000313" key="8">
    <source>
        <dbReference type="EMBL" id="AWI08752.1"/>
    </source>
</evidence>
<gene>
    <name evidence="8" type="ORF">CKA38_05330</name>
</gene>
<feature type="chain" id="PRO_5015859050" description="Rhamnogalacturonase A/B/Epimerase-like pectate lyase domain-containing protein" evidence="6">
    <location>
        <begin position="26"/>
        <end position="467"/>
    </location>
</feature>
<evidence type="ECO:0000256" key="3">
    <source>
        <dbReference type="ARBA" id="ARBA00023295"/>
    </source>
</evidence>
<dbReference type="RefSeq" id="WP_108824562.1">
    <property type="nucleotide sequence ID" value="NZ_CP023004.1"/>
</dbReference>
<evidence type="ECO:0000256" key="6">
    <source>
        <dbReference type="SAM" id="SignalP"/>
    </source>
</evidence>
<feature type="region of interest" description="Disordered" evidence="5">
    <location>
        <begin position="443"/>
        <end position="467"/>
    </location>
</feature>
<dbReference type="InterPro" id="IPR051801">
    <property type="entry name" value="GH28_Enzymes"/>
</dbReference>
<accession>A0A2U8E2J6</accession>
<reference evidence="8 9" key="1">
    <citation type="journal article" date="2018" name="Syst. Appl. Microbiol.">
        <title>Ereboglobus luteus gen. nov. sp. nov. from cockroach guts, and new insights into the oxygen relationship of the genera Opitutus and Didymococcus (Verrucomicrobia: Opitutaceae).</title>
        <authorList>
            <person name="Tegtmeier D."/>
            <person name="Belitz A."/>
            <person name="Radek R."/>
            <person name="Heimerl T."/>
            <person name="Brune A."/>
        </authorList>
    </citation>
    <scope>NUCLEOTIDE SEQUENCE [LARGE SCALE GENOMIC DNA]</scope>
    <source>
        <strain evidence="8 9">Ho45</strain>
    </source>
</reference>
<comment type="similarity">
    <text evidence="1 4">Belongs to the glycosyl hydrolase 28 family.</text>
</comment>
<dbReference type="Pfam" id="PF12708">
    <property type="entry name" value="Pect-lyase_RHGA_epim"/>
    <property type="match status" value="1"/>
</dbReference>
<dbReference type="InterPro" id="IPR000743">
    <property type="entry name" value="Glyco_hydro_28"/>
</dbReference>
<sequence>MKNLLPNFNPLRGFVTCVLCVSAFAATASSATYNVRNYGAVGDGKTLDTVAFARAVDAAFVAGGGTVVVPPGRYHTGSIRLKSHITLNIEAGAVILGSGNPDDYPLTENVWSADPKHATLASLIYAEDSENITITGRGTIDGQGQPWWERVRLANPAKYKLPPLTDRQRAEVAKISHGRPRLIRMVRCRDILIENVNLQNSAAWTLNPQLCDYVRVEGISITNPPKMPNKAHNSDGINPESCSNVRIANCRIDTGDDCITLKSGTDEAGRRVGKPTENVTITNCVMYHGHGGVVVGSEMSGGVRNVTVTNCVFQNTNIGIRLKSQRGRGGVVEGLAVSNIVMHDVPSPFTITTFYTGKDTADEERAVDEGTPRYRNFIFSNISARGAKTAGTITGLREMPIEDIVFSNVRIQAVKGFSCTNTRDITFRDTVIDTESGPALTLRNSSEIDTAGLRTRKPSDGTPLVAQ</sequence>
<dbReference type="KEGG" id="elut:CKA38_05330"/>
<evidence type="ECO:0000256" key="4">
    <source>
        <dbReference type="RuleBase" id="RU361169"/>
    </source>
</evidence>